<reference evidence="3 4" key="2">
    <citation type="journal article" date="2013" name="Stand. Genomic Sci.">
        <title>Complete genome sequence of Halorhodospira halophila SL1.</title>
        <authorList>
            <person name="Challacombe J.F."/>
            <person name="Majid S."/>
            <person name="Deole R."/>
            <person name="Brettin T.S."/>
            <person name="Bruce D."/>
            <person name="Delano S.F."/>
            <person name="Detter J.C."/>
            <person name="Gleasner C.D."/>
            <person name="Han C.S."/>
            <person name="Misra M."/>
            <person name="Reitenga K.G."/>
            <person name="Mikhailova N."/>
            <person name="Woyke T."/>
            <person name="Pitluck S."/>
            <person name="Nolan M."/>
            <person name="Land M.L."/>
            <person name="Saunders E."/>
            <person name="Tapia R."/>
            <person name="Lapidus A."/>
            <person name="Ivanova N."/>
            <person name="Hoff W.D."/>
        </authorList>
    </citation>
    <scope>NUCLEOTIDE SEQUENCE [LARGE SCALE GENOMIC DNA]</scope>
    <source>
        <strain evidence="4">DSM 244 / SL1</strain>
    </source>
</reference>
<proteinExistence type="inferred from homology"/>
<evidence type="ECO:0000313" key="3">
    <source>
        <dbReference type="EMBL" id="ABM61196.1"/>
    </source>
</evidence>
<dbReference type="InterPro" id="IPR029058">
    <property type="entry name" value="AB_hydrolase_fold"/>
</dbReference>
<dbReference type="PANTHER" id="PTHR22946">
    <property type="entry name" value="DIENELACTONE HYDROLASE DOMAIN-CONTAINING PROTEIN-RELATED"/>
    <property type="match status" value="1"/>
</dbReference>
<dbReference type="Proteomes" id="UP000000647">
    <property type="component" value="Chromosome"/>
</dbReference>
<dbReference type="InterPro" id="IPR050261">
    <property type="entry name" value="FrsA_esterase"/>
</dbReference>
<dbReference type="Pfam" id="PF12697">
    <property type="entry name" value="Abhydrolase_6"/>
    <property type="match status" value="1"/>
</dbReference>
<dbReference type="OrthoDB" id="9789573at2"/>
<name>A1WU34_HALHL</name>
<dbReference type="STRING" id="349124.Hhal_0403"/>
<evidence type="ECO:0000259" key="2">
    <source>
        <dbReference type="Pfam" id="PF12697"/>
    </source>
</evidence>
<feature type="domain" description="AB hydrolase-1" evidence="2">
    <location>
        <begin position="32"/>
        <end position="240"/>
    </location>
</feature>
<protein>
    <submittedName>
        <fullName evidence="3">OsmC family protein</fullName>
    </submittedName>
</protein>
<dbReference type="AlphaFoldDB" id="A1WU34"/>
<dbReference type="eggNOG" id="COG1073">
    <property type="taxonomic scope" value="Bacteria"/>
</dbReference>
<comment type="similarity">
    <text evidence="1">Belongs to the AB hydrolase superfamily. FUS2 hydrolase family.</text>
</comment>
<dbReference type="Gene3D" id="3.40.50.1820">
    <property type="entry name" value="alpha/beta hydrolase"/>
    <property type="match status" value="1"/>
</dbReference>
<dbReference type="InterPro" id="IPR000073">
    <property type="entry name" value="AB_hydrolase_1"/>
</dbReference>
<reference evidence="4" key="1">
    <citation type="submission" date="2006-12" db="EMBL/GenBank/DDBJ databases">
        <title>Complete sequence of Halorhodospira halophila SL1.</title>
        <authorList>
            <consortium name="US DOE Joint Genome Institute"/>
            <person name="Copeland A."/>
            <person name="Lucas S."/>
            <person name="Lapidus A."/>
            <person name="Barry K."/>
            <person name="Detter J.C."/>
            <person name="Glavina del Rio T."/>
            <person name="Hammon N."/>
            <person name="Israni S."/>
            <person name="Dalin E."/>
            <person name="Tice H."/>
            <person name="Pitluck S."/>
            <person name="Saunders E."/>
            <person name="Brettin T."/>
            <person name="Bruce D."/>
            <person name="Han C."/>
            <person name="Tapia R."/>
            <person name="Schmutz J."/>
            <person name="Larimer F."/>
            <person name="Land M."/>
            <person name="Hauser L."/>
            <person name="Kyrpides N."/>
            <person name="Mikhailova N."/>
            <person name="Hoff W."/>
            <person name="Richardson P."/>
        </authorList>
    </citation>
    <scope>NUCLEOTIDE SEQUENCE [LARGE SCALE GENOMIC DNA]</scope>
    <source>
        <strain evidence="4">DSM 244 / SL1</strain>
    </source>
</reference>
<keyword evidence="4" id="KW-1185">Reference proteome</keyword>
<dbReference type="RefSeq" id="WP_011813219.1">
    <property type="nucleotide sequence ID" value="NC_008789.1"/>
</dbReference>
<accession>A1WU34</accession>
<gene>
    <name evidence="3" type="ordered locus">Hhal_0403</name>
</gene>
<dbReference type="SUPFAM" id="SSF53474">
    <property type="entry name" value="alpha/beta-Hydrolases"/>
    <property type="match status" value="1"/>
</dbReference>
<dbReference type="EMBL" id="CP000544">
    <property type="protein sequence ID" value="ABM61196.1"/>
    <property type="molecule type" value="Genomic_DNA"/>
</dbReference>
<evidence type="ECO:0000256" key="1">
    <source>
        <dbReference type="ARBA" id="ARBA00038115"/>
    </source>
</evidence>
<dbReference type="KEGG" id="hha:Hhal_0403"/>
<evidence type="ECO:0000313" key="4">
    <source>
        <dbReference type="Proteomes" id="UP000000647"/>
    </source>
</evidence>
<organism evidence="3 4">
    <name type="scientific">Halorhodospira halophila (strain DSM 244 / SL1)</name>
    <name type="common">Ectothiorhodospira halophila (strain DSM 244 / SL1)</name>
    <dbReference type="NCBI Taxonomy" id="349124"/>
    <lineage>
        <taxon>Bacteria</taxon>
        <taxon>Pseudomonadati</taxon>
        <taxon>Pseudomonadota</taxon>
        <taxon>Gammaproteobacteria</taxon>
        <taxon>Chromatiales</taxon>
        <taxon>Ectothiorhodospiraceae</taxon>
        <taxon>Halorhodospira</taxon>
    </lineage>
</organism>
<dbReference type="HOGENOM" id="CLU_048353_3_3_6"/>
<sequence length="259" mass="27787">MRTQRLDFPGAEGHTLSARLDEPDGAPLAYALFAHCFTCGKDIKAASRLAAALAEEGIATLRFDFTGLGDSEGDFGNTGFRSNVADLIAAAGFMRDSGRPVRIMVGHSLGGAAVIAAAGDIPECRAVCSIGAPFEAHHVLEHLGDKREEIERSGEAEVNLGGQTFRIGRSFITETLNHDQASRIADLRRPLLVMHAPLDEVVPVREARRIFETAKHPKSYISLDDADHLLTRAADARYAATLIAAWAARYLPEAEQGGG</sequence>